<organism evidence="4 5">
    <name type="scientific">Rhodocollybia butyracea</name>
    <dbReference type="NCBI Taxonomy" id="206335"/>
    <lineage>
        <taxon>Eukaryota</taxon>
        <taxon>Fungi</taxon>
        <taxon>Dikarya</taxon>
        <taxon>Basidiomycota</taxon>
        <taxon>Agaricomycotina</taxon>
        <taxon>Agaricomycetes</taxon>
        <taxon>Agaricomycetidae</taxon>
        <taxon>Agaricales</taxon>
        <taxon>Marasmiineae</taxon>
        <taxon>Omphalotaceae</taxon>
        <taxon>Rhodocollybia</taxon>
    </lineage>
</organism>
<dbReference type="Proteomes" id="UP000772434">
    <property type="component" value="Unassembled WGS sequence"/>
</dbReference>
<keyword evidence="1" id="KW-0175">Coiled coil</keyword>
<gene>
    <name evidence="4" type="ORF">BDP27DRAFT_1240048</name>
</gene>
<proteinExistence type="predicted"/>
<dbReference type="Pfam" id="PF20231">
    <property type="entry name" value="DUF6589"/>
    <property type="match status" value="1"/>
</dbReference>
<name>A0A9P5P8S2_9AGAR</name>
<evidence type="ECO:0000313" key="4">
    <source>
        <dbReference type="EMBL" id="KAF9058841.1"/>
    </source>
</evidence>
<dbReference type="EMBL" id="JADNRY010000345">
    <property type="protein sequence ID" value="KAF9058841.1"/>
    <property type="molecule type" value="Genomic_DNA"/>
</dbReference>
<feature type="domain" description="DUF6589" evidence="3">
    <location>
        <begin position="471"/>
        <end position="883"/>
    </location>
</feature>
<comment type="caution">
    <text evidence="4">The sequence shown here is derived from an EMBL/GenBank/DDBJ whole genome shotgun (WGS) entry which is preliminary data.</text>
</comment>
<dbReference type="InterPro" id="IPR046496">
    <property type="entry name" value="DUF6589"/>
</dbReference>
<dbReference type="OrthoDB" id="2496395at2759"/>
<feature type="coiled-coil region" evidence="1">
    <location>
        <begin position="124"/>
        <end position="151"/>
    </location>
</feature>
<feature type="compositionally biased region" description="Polar residues" evidence="2">
    <location>
        <begin position="994"/>
        <end position="1004"/>
    </location>
</feature>
<keyword evidence="5" id="KW-1185">Reference proteome</keyword>
<dbReference type="AlphaFoldDB" id="A0A9P5P8S2"/>
<protein>
    <recommendedName>
        <fullName evidence="3">DUF6589 domain-containing protein</fullName>
    </recommendedName>
</protein>
<feature type="region of interest" description="Disordered" evidence="2">
    <location>
        <begin position="354"/>
        <end position="393"/>
    </location>
</feature>
<reference evidence="4" key="1">
    <citation type="submission" date="2020-11" db="EMBL/GenBank/DDBJ databases">
        <authorList>
            <consortium name="DOE Joint Genome Institute"/>
            <person name="Ahrendt S."/>
            <person name="Riley R."/>
            <person name="Andreopoulos W."/>
            <person name="Labutti K."/>
            <person name="Pangilinan J."/>
            <person name="Ruiz-Duenas F.J."/>
            <person name="Barrasa J.M."/>
            <person name="Sanchez-Garcia M."/>
            <person name="Camarero S."/>
            <person name="Miyauchi S."/>
            <person name="Serrano A."/>
            <person name="Linde D."/>
            <person name="Babiker R."/>
            <person name="Drula E."/>
            <person name="Ayuso-Fernandez I."/>
            <person name="Pacheco R."/>
            <person name="Padilla G."/>
            <person name="Ferreira P."/>
            <person name="Barriuso J."/>
            <person name="Kellner H."/>
            <person name="Castanera R."/>
            <person name="Alfaro M."/>
            <person name="Ramirez L."/>
            <person name="Pisabarro A.G."/>
            <person name="Kuo A."/>
            <person name="Tritt A."/>
            <person name="Lipzen A."/>
            <person name="He G."/>
            <person name="Yan M."/>
            <person name="Ng V."/>
            <person name="Cullen D."/>
            <person name="Martin F."/>
            <person name="Rosso M.-N."/>
            <person name="Henrissat B."/>
            <person name="Hibbett D."/>
            <person name="Martinez A.T."/>
            <person name="Grigoriev I.V."/>
        </authorList>
    </citation>
    <scope>NUCLEOTIDE SEQUENCE</scope>
    <source>
        <strain evidence="4">AH 40177</strain>
    </source>
</reference>
<sequence>MGDCASSPLSSLASSPIRPVARWNQVLLPSSSPPPVSPVTPQLRKSILAHVPQNVFQTPRRNRHRSNLDYTASTPHARTVLNGPPPPLSPLQLTPGFVLEAPIRGNADQRAKQRIQEGQKQRAKTIAANLVAKEQERLAQAEQQHQMNEETFKQCLDLLRRRKTTFGEFLMYVFDPSSPQGTVRWHEFAIIPGRVTQLLNWWNGAKSAKSVQNELSEWTTEQVCLRLAKQARHVTREGRLKTVGREIDENLILSFSFQNLYKYFCNEGGDLIVRVFEAITVTKNTHCHSQSRQKRNEMVVTSTILQCLHEHNNGNNLSQRMMGLYLYASGAQKQLIAVLSRLGITESYTSIIQNESEPSPPADIPDPPHASSLTTSNIPTSPPPTKKPPRKRIGTLQKLSASVRKKARTIASIGLFCEVYDNINFMSRTGEQAIGHHDSQENGTLVTIYTVWATQIEALQTSALRDALDVAPPLAIEDILHSHRETVLFRDCLIHGIIRIIVKMSQQDRLKAFSQEVEKHQPRSEHCITPHKTEVYPFAGYDIDEASIVGNVSVDEAFVEDSQLPLRPFFWKIIRLIAGDQLSIARLRSIQTIRAGHENGYEGFGWGVWMLGLFHTKMADIQGIFTTHFGKPTSNLPNPGSLHFHNTYLGRLPIVLTSLPPFSTCRNLVFVSLYARVLHCLLLVSGKSSLEEYAESIDSWDQLYHDAEKIFDEYANADTVRKLRDERELADEGESAGDMVFENGVLFLRDALISREMADAVRAGDSGRVLLVLKVWALSFRGNGRSKYAYEMLHLIHNIEKVWPKPVVDAVLNNWMVSTNGRTFLEVDLLQEHINYWVKVFYKAHGSNMSWKWLGMITPCINVLRQLAKTINEILGYDQGLRHAAVDTSKDIASLMVCLNDRNVYQLTQGRKLDEDQSVADVIAIGLEALTSGNHNPLHEYNEAFLQYQRRRRMCPVDLDDISAPSTPPLTPSPPSSPIPSPESSLEPDLVNNPHVSSHSPTCSDGTTLDVFAEDHGVLDELEGDCVGELAKILDDLEHGVVESTLGLAGEEDVMLDFEDEFDNEHAGNGGDDFDEESDPEPDPEVEEIGDSDMGFLNL</sequence>
<accession>A0A9P5P8S2</accession>
<feature type="compositionally biased region" description="Acidic residues" evidence="2">
    <location>
        <begin position="1072"/>
        <end position="1091"/>
    </location>
</feature>
<feature type="compositionally biased region" description="Pro residues" evidence="2">
    <location>
        <begin position="966"/>
        <end position="981"/>
    </location>
</feature>
<evidence type="ECO:0000256" key="1">
    <source>
        <dbReference type="SAM" id="Coils"/>
    </source>
</evidence>
<evidence type="ECO:0000313" key="5">
    <source>
        <dbReference type="Proteomes" id="UP000772434"/>
    </source>
</evidence>
<feature type="compositionally biased region" description="Pro residues" evidence="2">
    <location>
        <begin position="358"/>
        <end position="368"/>
    </location>
</feature>
<feature type="region of interest" description="Disordered" evidence="2">
    <location>
        <begin position="959"/>
        <end position="1004"/>
    </location>
</feature>
<evidence type="ECO:0000259" key="3">
    <source>
        <dbReference type="Pfam" id="PF20231"/>
    </source>
</evidence>
<feature type="compositionally biased region" description="Low complexity" evidence="2">
    <location>
        <begin position="369"/>
        <end position="379"/>
    </location>
</feature>
<feature type="region of interest" description="Disordered" evidence="2">
    <location>
        <begin position="1059"/>
        <end position="1099"/>
    </location>
</feature>
<evidence type="ECO:0000256" key="2">
    <source>
        <dbReference type="SAM" id="MobiDB-lite"/>
    </source>
</evidence>